<dbReference type="FunFam" id="3.10.310.10:FF:000003">
    <property type="entry name" value="Proline racemase"/>
    <property type="match status" value="1"/>
</dbReference>
<dbReference type="InterPro" id="IPR008794">
    <property type="entry name" value="Pro_racemase_fam"/>
</dbReference>
<name>A0A7W4WBT4_9GAMM</name>
<dbReference type="EMBL" id="JACHWZ010000009">
    <property type="protein sequence ID" value="MBB3061368.1"/>
    <property type="molecule type" value="Genomic_DNA"/>
</dbReference>
<dbReference type="SUPFAM" id="SSF54506">
    <property type="entry name" value="Diaminopimelate epimerase-like"/>
    <property type="match status" value="1"/>
</dbReference>
<reference evidence="2 3" key="1">
    <citation type="submission" date="2020-08" db="EMBL/GenBank/DDBJ databases">
        <title>Genomic Encyclopedia of Type Strains, Phase III (KMG-III): the genomes of soil and plant-associated and newly described type strains.</title>
        <authorList>
            <person name="Whitman W."/>
        </authorList>
    </citation>
    <scope>NUCLEOTIDE SEQUENCE [LARGE SCALE GENOMIC DNA]</scope>
    <source>
        <strain evidence="2 3">CECT 8799</strain>
    </source>
</reference>
<dbReference type="PANTHER" id="PTHR33442:SF1">
    <property type="entry name" value="TRANS-3-HYDROXY-L-PROLINE DEHYDRATASE"/>
    <property type="match status" value="1"/>
</dbReference>
<evidence type="ECO:0000313" key="3">
    <source>
        <dbReference type="Proteomes" id="UP000535937"/>
    </source>
</evidence>
<dbReference type="Proteomes" id="UP000535937">
    <property type="component" value="Unassembled WGS sequence"/>
</dbReference>
<keyword evidence="2" id="KW-0413">Isomerase</keyword>
<organism evidence="2 3">
    <name type="scientific">Microbulbifer rhizosphaerae</name>
    <dbReference type="NCBI Taxonomy" id="1562603"/>
    <lineage>
        <taxon>Bacteria</taxon>
        <taxon>Pseudomonadati</taxon>
        <taxon>Pseudomonadota</taxon>
        <taxon>Gammaproteobacteria</taxon>
        <taxon>Cellvibrionales</taxon>
        <taxon>Microbulbiferaceae</taxon>
        <taxon>Microbulbifer</taxon>
    </lineage>
</organism>
<dbReference type="GO" id="GO:0047580">
    <property type="term" value="F:4-hydroxyproline epimerase activity"/>
    <property type="evidence" value="ECO:0007669"/>
    <property type="project" value="UniProtKB-EC"/>
</dbReference>
<sequence length="318" mass="34602">MEKFTVHSIEVIDSHTGGEPTRVIVSGGPDLGSGSMMERLQRFRDRYEHLRAAAVREPRGSDVWVGALLCEPVDRDCVAGVIFFNNVGYLGMCGHGTIGLAVTLARRGLIGPGEHRLETPVGRVSFTLHNNNRVSIDNVPSYRYRKAVPVEVDGIGEVRGDIAWGGNWFFLVSGHGQILQADNTDRLTDYCWRIRQALEQSGIRGGNGGEIDHIELFGPPSDTALADSRNFVLCPGKAYDRSPCGTGTSAKLACLHADGLLKEGEVWRQESIIGSVFEGRVRLQSGQLIPTITGSAYISAEARLVLEPEDPFIHGIPV</sequence>
<dbReference type="AlphaFoldDB" id="A0A7W4WBT4"/>
<proteinExistence type="inferred from homology"/>
<gene>
    <name evidence="2" type="ORF">FHS09_002201</name>
</gene>
<dbReference type="Gene3D" id="3.10.310.10">
    <property type="entry name" value="Diaminopimelate Epimerase, Chain A, domain 1"/>
    <property type="match status" value="2"/>
</dbReference>
<dbReference type="PANTHER" id="PTHR33442">
    <property type="entry name" value="TRANS-3-HYDROXY-L-PROLINE DEHYDRATASE"/>
    <property type="match status" value="1"/>
</dbReference>
<dbReference type="PIRSF" id="PIRSF029792">
    <property type="entry name" value="Pro_racemase"/>
    <property type="match status" value="1"/>
</dbReference>
<keyword evidence="3" id="KW-1185">Reference proteome</keyword>
<dbReference type="SFLD" id="SFLDS00028">
    <property type="entry name" value="Proline_Racemase"/>
    <property type="match status" value="1"/>
</dbReference>
<evidence type="ECO:0000313" key="2">
    <source>
        <dbReference type="EMBL" id="MBB3061368.1"/>
    </source>
</evidence>
<dbReference type="EC" id="5.1.1.8" evidence="2"/>
<dbReference type="Pfam" id="PF05544">
    <property type="entry name" value="Pro_racemase"/>
    <property type="match status" value="1"/>
</dbReference>
<comment type="caution">
    <text evidence="2">The sequence shown here is derived from an EMBL/GenBank/DDBJ whole genome shotgun (WGS) entry which is preliminary data.</text>
</comment>
<dbReference type="RefSeq" id="WP_221191939.1">
    <property type="nucleotide sequence ID" value="NZ_JACHWZ010000009.1"/>
</dbReference>
<comment type="similarity">
    <text evidence="1">Belongs to the proline racemase family.</text>
</comment>
<evidence type="ECO:0000256" key="1">
    <source>
        <dbReference type="ARBA" id="ARBA00007529"/>
    </source>
</evidence>
<protein>
    <submittedName>
        <fullName evidence="2">4-hydroxyproline epimerase</fullName>
        <ecNumber evidence="2">5.1.1.8</ecNumber>
    </submittedName>
</protein>
<accession>A0A7W4WBT4</accession>